<proteinExistence type="predicted"/>
<feature type="transmembrane region" description="Helical" evidence="5">
    <location>
        <begin position="307"/>
        <end position="327"/>
    </location>
</feature>
<feature type="domain" description="Major facilitator superfamily (MFS) profile" evidence="6">
    <location>
        <begin position="52"/>
        <end position="462"/>
    </location>
</feature>
<feature type="transmembrane region" description="Helical" evidence="5">
    <location>
        <begin position="400"/>
        <end position="419"/>
    </location>
</feature>
<dbReference type="SUPFAM" id="SSF103473">
    <property type="entry name" value="MFS general substrate transporter"/>
    <property type="match status" value="1"/>
</dbReference>
<feature type="transmembrane region" description="Helical" evidence="5">
    <location>
        <begin position="121"/>
        <end position="143"/>
    </location>
</feature>
<feature type="transmembrane region" description="Helical" evidence="5">
    <location>
        <begin position="339"/>
        <end position="355"/>
    </location>
</feature>
<feature type="transmembrane region" description="Helical" evidence="5">
    <location>
        <begin position="361"/>
        <end position="380"/>
    </location>
</feature>
<dbReference type="GO" id="GO:0016020">
    <property type="term" value="C:membrane"/>
    <property type="evidence" value="ECO:0007669"/>
    <property type="project" value="UniProtKB-SubCell"/>
</dbReference>
<feature type="transmembrane region" description="Helical" evidence="5">
    <location>
        <begin position="149"/>
        <end position="169"/>
    </location>
</feature>
<reference evidence="8" key="1">
    <citation type="journal article" date="2018" name="Nat. Microbiol.">
        <title>Leveraging single-cell genomics to expand the fungal tree of life.</title>
        <authorList>
            <person name="Ahrendt S.R."/>
            <person name="Quandt C.A."/>
            <person name="Ciobanu D."/>
            <person name="Clum A."/>
            <person name="Salamov A."/>
            <person name="Andreopoulos B."/>
            <person name="Cheng J.F."/>
            <person name="Woyke T."/>
            <person name="Pelin A."/>
            <person name="Henrissat B."/>
            <person name="Reynolds N.K."/>
            <person name="Benny G.L."/>
            <person name="Smith M.E."/>
            <person name="James T.Y."/>
            <person name="Grigoriev I.V."/>
        </authorList>
    </citation>
    <scope>NUCLEOTIDE SEQUENCE [LARGE SCALE GENOMIC DNA]</scope>
    <source>
        <strain evidence="8">Benny S71-1</strain>
    </source>
</reference>
<dbReference type="InterPro" id="IPR020846">
    <property type="entry name" value="MFS_dom"/>
</dbReference>
<name>A0A4P9YR32_9FUNG</name>
<dbReference type="PROSITE" id="PS50850">
    <property type="entry name" value="MFS"/>
    <property type="match status" value="1"/>
</dbReference>
<feature type="transmembrane region" description="Helical" evidence="5">
    <location>
        <begin position="190"/>
        <end position="211"/>
    </location>
</feature>
<keyword evidence="2 5" id="KW-0812">Transmembrane</keyword>
<evidence type="ECO:0000256" key="2">
    <source>
        <dbReference type="ARBA" id="ARBA00022692"/>
    </source>
</evidence>
<dbReference type="InterPro" id="IPR036259">
    <property type="entry name" value="MFS_trans_sf"/>
</dbReference>
<evidence type="ECO:0000256" key="1">
    <source>
        <dbReference type="ARBA" id="ARBA00004141"/>
    </source>
</evidence>
<dbReference type="InterPro" id="IPR011701">
    <property type="entry name" value="MFS"/>
</dbReference>
<dbReference type="Pfam" id="PF07690">
    <property type="entry name" value="MFS_1"/>
    <property type="match status" value="1"/>
</dbReference>
<sequence>MDNNNSSVTVQNTTCYPAPNGPEHHAACIDEKSTSGSNAHSSDQGAYRLYKRRWMILIAIVLVNVTNAMIWITYSSIATIGAAYFNVSLTATNMLNLVFYVCYIVASIPSAFVIDRHGIRAGLTCGIVGNLAGGWLRYLAAVIPMSAHARYGVTMLGHVVAGIAQPFALNIPTKFAATWFAEDGRAIVNTVTTAANPVGIALGSVLVPLMVKGEEDLPLMLVVVAAIASAPLLLVPCLRSRPPTPACPPPPASTDTFLRGVLEALRSPGFWALTVLFGSLVGAFSALTGLLNNIVIPYGYSDDDAGIFGAATILAGLIGAGMVGVYIDRTGKHKQVARIMLPFTAATFIGCIFAVREDAYVVCVVVFALVGLTSFSLLPVGLELSVECTYPVPEASSTNILWMAGQLFALVIQLIMNVLRDDDGTPGNSWKPAGNMLHALILLAVVVFVCAAVFLAFYRAPMRRREAERLYHMRERASSSPERAHMKESIRVTSAADDGYERKSPAHSLF</sequence>
<dbReference type="EMBL" id="KZ992292">
    <property type="protein sequence ID" value="RKP22296.1"/>
    <property type="molecule type" value="Genomic_DNA"/>
</dbReference>
<dbReference type="Proteomes" id="UP000278143">
    <property type="component" value="Unassembled WGS sequence"/>
</dbReference>
<accession>A0A4P9YR32</accession>
<evidence type="ECO:0000256" key="3">
    <source>
        <dbReference type="ARBA" id="ARBA00022989"/>
    </source>
</evidence>
<evidence type="ECO:0000256" key="5">
    <source>
        <dbReference type="SAM" id="Phobius"/>
    </source>
</evidence>
<organism evidence="7 8">
    <name type="scientific">Syncephalis pseudoplumigaleata</name>
    <dbReference type="NCBI Taxonomy" id="1712513"/>
    <lineage>
        <taxon>Eukaryota</taxon>
        <taxon>Fungi</taxon>
        <taxon>Fungi incertae sedis</taxon>
        <taxon>Zoopagomycota</taxon>
        <taxon>Zoopagomycotina</taxon>
        <taxon>Zoopagomycetes</taxon>
        <taxon>Zoopagales</taxon>
        <taxon>Piptocephalidaceae</taxon>
        <taxon>Syncephalis</taxon>
    </lineage>
</organism>
<dbReference type="PANTHER" id="PTHR10924:SF6">
    <property type="entry name" value="SOLUTE CARRIER FAMILY 49 MEMBER A3"/>
    <property type="match status" value="1"/>
</dbReference>
<comment type="subcellular location">
    <subcellularLocation>
        <location evidence="1">Membrane</location>
        <topology evidence="1">Multi-pass membrane protein</topology>
    </subcellularLocation>
</comment>
<dbReference type="GO" id="GO:0022857">
    <property type="term" value="F:transmembrane transporter activity"/>
    <property type="evidence" value="ECO:0007669"/>
    <property type="project" value="InterPro"/>
</dbReference>
<keyword evidence="3 5" id="KW-1133">Transmembrane helix</keyword>
<feature type="transmembrane region" description="Helical" evidence="5">
    <location>
        <begin position="54"/>
        <end position="74"/>
    </location>
</feature>
<keyword evidence="4 5" id="KW-0472">Membrane</keyword>
<evidence type="ECO:0000259" key="6">
    <source>
        <dbReference type="PROSITE" id="PS50850"/>
    </source>
</evidence>
<protein>
    <submittedName>
        <fullName evidence="7">Major facilitator superfamily domain-containing protein</fullName>
    </submittedName>
</protein>
<feature type="transmembrane region" description="Helical" evidence="5">
    <location>
        <begin position="94"/>
        <end position="114"/>
    </location>
</feature>
<feature type="transmembrane region" description="Helical" evidence="5">
    <location>
        <begin position="217"/>
        <end position="235"/>
    </location>
</feature>
<dbReference type="Gene3D" id="1.20.1250.20">
    <property type="entry name" value="MFS general substrate transporter like domains"/>
    <property type="match status" value="2"/>
</dbReference>
<dbReference type="PANTHER" id="PTHR10924">
    <property type="entry name" value="MAJOR FACILITATOR SUPERFAMILY PROTEIN-RELATED"/>
    <property type="match status" value="1"/>
</dbReference>
<keyword evidence="8" id="KW-1185">Reference proteome</keyword>
<evidence type="ECO:0000313" key="7">
    <source>
        <dbReference type="EMBL" id="RKP22296.1"/>
    </source>
</evidence>
<dbReference type="InterPro" id="IPR049680">
    <property type="entry name" value="FLVCR1-2_SLC49-like"/>
</dbReference>
<dbReference type="OrthoDB" id="422206at2759"/>
<dbReference type="AlphaFoldDB" id="A0A4P9YR32"/>
<feature type="transmembrane region" description="Helical" evidence="5">
    <location>
        <begin position="269"/>
        <end position="287"/>
    </location>
</feature>
<gene>
    <name evidence="7" type="ORF">SYNPS1DRAFT_20244</name>
</gene>
<evidence type="ECO:0000313" key="8">
    <source>
        <dbReference type="Proteomes" id="UP000278143"/>
    </source>
</evidence>
<feature type="transmembrane region" description="Helical" evidence="5">
    <location>
        <begin position="439"/>
        <end position="458"/>
    </location>
</feature>
<evidence type="ECO:0000256" key="4">
    <source>
        <dbReference type="ARBA" id="ARBA00023136"/>
    </source>
</evidence>